<proteinExistence type="predicted"/>
<keyword evidence="1" id="KW-1133">Transmembrane helix</keyword>
<feature type="transmembrane region" description="Helical" evidence="1">
    <location>
        <begin position="27"/>
        <end position="46"/>
    </location>
</feature>
<gene>
    <name evidence="2" type="ORF">HCT48_03595</name>
</gene>
<name>A0A968GFF1_9SPIO</name>
<keyword evidence="1" id="KW-0812">Transmembrane</keyword>
<reference evidence="2" key="1">
    <citation type="submission" date="2020-03" db="EMBL/GenBank/DDBJ databases">
        <title>Spirochaetal bacteria isolated from arthropods constitute a novel genus Entomospira genus novum within the order Spirochaetales.</title>
        <authorList>
            <person name="Grana-Miraglia L."/>
            <person name="Sikutova S."/>
            <person name="Fingerle V."/>
            <person name="Sing A."/>
            <person name="Castillo-Ramirez S."/>
            <person name="Margos G."/>
            <person name="Rudolf I."/>
        </authorList>
    </citation>
    <scope>NUCLEOTIDE SEQUENCE</scope>
    <source>
        <strain evidence="2">BR149</strain>
    </source>
</reference>
<dbReference type="RefSeq" id="WP_167695391.1">
    <property type="nucleotide sequence ID" value="NZ_CP118181.1"/>
</dbReference>
<evidence type="ECO:0000313" key="2">
    <source>
        <dbReference type="EMBL" id="NIZ69297.1"/>
    </source>
</evidence>
<comment type="caution">
    <text evidence="2">The sequence shown here is derived from an EMBL/GenBank/DDBJ whole genome shotgun (WGS) entry which is preliminary data.</text>
</comment>
<sequence>MDELHEEEDYEEDHEEKRIITPNRITLGGKLLAIILITLAILLRLFTSLEFVMGDIVWASVALANIGLLIDGSHFVGNLGKAFGRH</sequence>
<dbReference type="EMBL" id="JAATLM010000001">
    <property type="protein sequence ID" value="NIZ69297.1"/>
    <property type="molecule type" value="Genomic_DNA"/>
</dbReference>
<dbReference type="AlphaFoldDB" id="A0A968GFF1"/>
<evidence type="ECO:0000256" key="1">
    <source>
        <dbReference type="SAM" id="Phobius"/>
    </source>
</evidence>
<keyword evidence="3" id="KW-1185">Reference proteome</keyword>
<feature type="transmembrane region" description="Helical" evidence="1">
    <location>
        <begin position="58"/>
        <end position="77"/>
    </location>
</feature>
<accession>A0A968GFF1</accession>
<protein>
    <submittedName>
        <fullName evidence="2">Uncharacterized protein</fullName>
    </submittedName>
</protein>
<evidence type="ECO:0000313" key="3">
    <source>
        <dbReference type="Proteomes" id="UP000778951"/>
    </source>
</evidence>
<keyword evidence="1" id="KW-0472">Membrane</keyword>
<organism evidence="2 3">
    <name type="scientific">Entomospira culicis</name>
    <dbReference type="NCBI Taxonomy" id="2719989"/>
    <lineage>
        <taxon>Bacteria</taxon>
        <taxon>Pseudomonadati</taxon>
        <taxon>Spirochaetota</taxon>
        <taxon>Spirochaetia</taxon>
        <taxon>Spirochaetales</taxon>
        <taxon>Spirochaetaceae</taxon>
        <taxon>Entomospira</taxon>
    </lineage>
</organism>
<dbReference type="Proteomes" id="UP000778951">
    <property type="component" value="Unassembled WGS sequence"/>
</dbReference>